<evidence type="ECO:0000313" key="6">
    <source>
        <dbReference type="EMBL" id="UOD49218.1"/>
    </source>
</evidence>
<dbReference type="PANTHER" id="PTHR43537">
    <property type="entry name" value="TRANSCRIPTIONAL REGULATOR, GNTR FAMILY"/>
    <property type="match status" value="1"/>
</dbReference>
<keyword evidence="1" id="KW-0805">Transcription regulation</keyword>
<dbReference type="Gene3D" id="1.20.120.530">
    <property type="entry name" value="GntR ligand-binding domain-like"/>
    <property type="match status" value="1"/>
</dbReference>
<evidence type="ECO:0000256" key="1">
    <source>
        <dbReference type="ARBA" id="ARBA00023015"/>
    </source>
</evidence>
<dbReference type="PROSITE" id="PS50949">
    <property type="entry name" value="HTH_GNTR"/>
    <property type="match status" value="1"/>
</dbReference>
<dbReference type="InterPro" id="IPR011711">
    <property type="entry name" value="GntR_C"/>
</dbReference>
<feature type="domain" description="HTH gntR-type" evidence="5">
    <location>
        <begin position="22"/>
        <end position="89"/>
    </location>
</feature>
<dbReference type="InterPro" id="IPR008920">
    <property type="entry name" value="TF_FadR/GntR_C"/>
</dbReference>
<evidence type="ECO:0000256" key="3">
    <source>
        <dbReference type="ARBA" id="ARBA00023163"/>
    </source>
</evidence>
<protein>
    <submittedName>
        <fullName evidence="6">GntR family transcriptional regulator</fullName>
    </submittedName>
</protein>
<dbReference type="SMART" id="SM00895">
    <property type="entry name" value="FCD"/>
    <property type="match status" value="1"/>
</dbReference>
<dbReference type="Pfam" id="PF00392">
    <property type="entry name" value="GntR"/>
    <property type="match status" value="1"/>
</dbReference>
<dbReference type="InterPro" id="IPR036388">
    <property type="entry name" value="WH-like_DNA-bd_sf"/>
</dbReference>
<keyword evidence="3" id="KW-0804">Transcription</keyword>
<evidence type="ECO:0000256" key="2">
    <source>
        <dbReference type="ARBA" id="ARBA00023125"/>
    </source>
</evidence>
<name>A0ABY4AH34_9BURK</name>
<feature type="region of interest" description="Disordered" evidence="4">
    <location>
        <begin position="1"/>
        <end position="23"/>
    </location>
</feature>
<dbReference type="SUPFAM" id="SSF46785">
    <property type="entry name" value="Winged helix' DNA-binding domain"/>
    <property type="match status" value="1"/>
</dbReference>
<organism evidence="6 7">
    <name type="scientific">Orrella daihaiensis</name>
    <dbReference type="NCBI Taxonomy" id="2782176"/>
    <lineage>
        <taxon>Bacteria</taxon>
        <taxon>Pseudomonadati</taxon>
        <taxon>Pseudomonadota</taxon>
        <taxon>Betaproteobacteria</taxon>
        <taxon>Burkholderiales</taxon>
        <taxon>Alcaligenaceae</taxon>
        <taxon>Orrella</taxon>
    </lineage>
</organism>
<evidence type="ECO:0000256" key="4">
    <source>
        <dbReference type="SAM" id="MobiDB-lite"/>
    </source>
</evidence>
<dbReference type="InterPro" id="IPR036390">
    <property type="entry name" value="WH_DNA-bd_sf"/>
</dbReference>
<gene>
    <name evidence="6" type="ORF">DHf2319_06800</name>
</gene>
<dbReference type="EMBL" id="CP063982">
    <property type="protein sequence ID" value="UOD49218.1"/>
    <property type="molecule type" value="Genomic_DNA"/>
</dbReference>
<keyword evidence="2" id="KW-0238">DNA-binding</keyword>
<evidence type="ECO:0000313" key="7">
    <source>
        <dbReference type="Proteomes" id="UP000831607"/>
    </source>
</evidence>
<evidence type="ECO:0000259" key="5">
    <source>
        <dbReference type="PROSITE" id="PS50949"/>
    </source>
</evidence>
<keyword evidence="7" id="KW-1185">Reference proteome</keyword>
<dbReference type="InterPro" id="IPR000524">
    <property type="entry name" value="Tscrpt_reg_HTH_GntR"/>
</dbReference>
<reference evidence="6 7" key="1">
    <citation type="submission" date="2020-11" db="EMBL/GenBank/DDBJ databases">
        <title>Algicoccus daihaiensis sp.nov., isolated from Daihai Lake in Inner Mongolia.</title>
        <authorList>
            <person name="Kai J."/>
        </authorList>
    </citation>
    <scope>NUCLEOTIDE SEQUENCE [LARGE SCALE GENOMIC DNA]</scope>
    <source>
        <strain evidence="7">f23</strain>
    </source>
</reference>
<dbReference type="SMART" id="SM00345">
    <property type="entry name" value="HTH_GNTR"/>
    <property type="match status" value="1"/>
</dbReference>
<dbReference type="RefSeq" id="WP_243477336.1">
    <property type="nucleotide sequence ID" value="NZ_CP063982.1"/>
</dbReference>
<dbReference type="Pfam" id="PF07729">
    <property type="entry name" value="FCD"/>
    <property type="match status" value="1"/>
</dbReference>
<dbReference type="PANTHER" id="PTHR43537:SF39">
    <property type="entry name" value="HTH-TYPE TRANSCRIPTIONAL REGULATOR MCBR"/>
    <property type="match status" value="1"/>
</dbReference>
<dbReference type="Gene3D" id="1.10.10.10">
    <property type="entry name" value="Winged helix-like DNA-binding domain superfamily/Winged helix DNA-binding domain"/>
    <property type="match status" value="1"/>
</dbReference>
<accession>A0ABY4AH34</accession>
<sequence length="257" mass="28943">MTTHTNTPPPRKRTHQLPQPRATEADNVYGKLKMLLLTGALQPGQKLTLRALADQFGTSIMPIRDAIRRLTAEGGLQMHTNRTISVNAPTPAKFGEIIKIRCALEGLAAEVACRQMTQTELMKLRHHAQRFEKEGHKARPNPTLLARVNRDLHFGVYRAANMPQLLEMIESLWIQVTPAISSTLRHATRGVKQWESFAHHAKLIDSLSRRDGVRARQAIVADIRDTGSFILRSGALEFLGDVSPKELRQPSRRQHRL</sequence>
<dbReference type="SUPFAM" id="SSF48008">
    <property type="entry name" value="GntR ligand-binding domain-like"/>
    <property type="match status" value="1"/>
</dbReference>
<dbReference type="Proteomes" id="UP000831607">
    <property type="component" value="Chromosome"/>
</dbReference>
<proteinExistence type="predicted"/>